<reference evidence="1" key="1">
    <citation type="journal article" date="2014" name="Front. Microbiol.">
        <title>High frequency of phylogenetically diverse reductive dehalogenase-homologous genes in deep subseafloor sedimentary metagenomes.</title>
        <authorList>
            <person name="Kawai M."/>
            <person name="Futagami T."/>
            <person name="Toyoda A."/>
            <person name="Takaki Y."/>
            <person name="Nishi S."/>
            <person name="Hori S."/>
            <person name="Arai W."/>
            <person name="Tsubouchi T."/>
            <person name="Morono Y."/>
            <person name="Uchiyama I."/>
            <person name="Ito T."/>
            <person name="Fujiyama A."/>
            <person name="Inagaki F."/>
            <person name="Takami H."/>
        </authorList>
    </citation>
    <scope>NUCLEOTIDE SEQUENCE</scope>
    <source>
        <strain evidence="1">Expedition CK06-06</strain>
    </source>
</reference>
<dbReference type="EMBL" id="BARV01043469">
    <property type="protein sequence ID" value="GAI63464.1"/>
    <property type="molecule type" value="Genomic_DNA"/>
</dbReference>
<accession>X1S6Q9</accession>
<feature type="non-terminal residue" evidence="1">
    <location>
        <position position="40"/>
    </location>
</feature>
<dbReference type="AlphaFoldDB" id="X1S6Q9"/>
<protein>
    <submittedName>
        <fullName evidence="1">Uncharacterized protein</fullName>
    </submittedName>
</protein>
<name>X1S6Q9_9ZZZZ</name>
<evidence type="ECO:0000313" key="1">
    <source>
        <dbReference type="EMBL" id="GAI63464.1"/>
    </source>
</evidence>
<organism evidence="1">
    <name type="scientific">marine sediment metagenome</name>
    <dbReference type="NCBI Taxonomy" id="412755"/>
    <lineage>
        <taxon>unclassified sequences</taxon>
        <taxon>metagenomes</taxon>
        <taxon>ecological metagenomes</taxon>
    </lineage>
</organism>
<sequence>MVSLTVPLTGKVTIIITGIGRFCQKQQPGLDLKLGQGWKY</sequence>
<comment type="caution">
    <text evidence="1">The sequence shown here is derived from an EMBL/GenBank/DDBJ whole genome shotgun (WGS) entry which is preliminary data.</text>
</comment>
<gene>
    <name evidence="1" type="ORF">S06H3_64873</name>
</gene>
<proteinExistence type="predicted"/>